<dbReference type="STRING" id="644352.J3PIP0"/>
<dbReference type="InterPro" id="IPR000210">
    <property type="entry name" value="BTB/POZ_dom"/>
</dbReference>
<reference evidence="4" key="1">
    <citation type="submission" date="2010-07" db="EMBL/GenBank/DDBJ databases">
        <title>The genome sequence of Gaeumannomyces graminis var. tritici strain R3-111a-1.</title>
        <authorList>
            <consortium name="The Broad Institute Genome Sequencing Platform"/>
            <person name="Ma L.-J."/>
            <person name="Dead R."/>
            <person name="Young S."/>
            <person name="Zeng Q."/>
            <person name="Koehrsen M."/>
            <person name="Alvarado L."/>
            <person name="Berlin A."/>
            <person name="Chapman S.B."/>
            <person name="Chen Z."/>
            <person name="Freedman E."/>
            <person name="Gellesch M."/>
            <person name="Goldberg J."/>
            <person name="Griggs A."/>
            <person name="Gujja S."/>
            <person name="Heilman E.R."/>
            <person name="Heiman D."/>
            <person name="Hepburn T."/>
            <person name="Howarth C."/>
            <person name="Jen D."/>
            <person name="Larson L."/>
            <person name="Mehta T."/>
            <person name="Neiman D."/>
            <person name="Pearson M."/>
            <person name="Roberts A."/>
            <person name="Saif S."/>
            <person name="Shea T."/>
            <person name="Shenoy N."/>
            <person name="Sisk P."/>
            <person name="Stolte C."/>
            <person name="Sykes S."/>
            <person name="Walk T."/>
            <person name="White J."/>
            <person name="Yandava C."/>
            <person name="Haas B."/>
            <person name="Nusbaum C."/>
            <person name="Birren B."/>
        </authorList>
    </citation>
    <scope>NUCLEOTIDE SEQUENCE [LARGE SCALE GENOMIC DNA]</scope>
    <source>
        <strain evidence="4">R3-111a-1</strain>
    </source>
</reference>
<dbReference type="Pfam" id="PF00651">
    <property type="entry name" value="BTB"/>
    <property type="match status" value="1"/>
</dbReference>
<reference evidence="3" key="5">
    <citation type="submission" date="2018-04" db="UniProtKB">
        <authorList>
            <consortium name="EnsemblFungi"/>
        </authorList>
    </citation>
    <scope>IDENTIFICATION</scope>
    <source>
        <strain evidence="3">R3-111a-1</strain>
    </source>
</reference>
<dbReference type="PANTHER" id="PTHR47843">
    <property type="entry name" value="BTB DOMAIN-CONTAINING PROTEIN-RELATED"/>
    <property type="match status" value="1"/>
</dbReference>
<accession>J3PIP0</accession>
<sequence length="368" mass="41901">MVYSKAQRKRVYLSWRAVFSSHGRYYMRNAKAIRKVVQQHRPGALSNQHLVKILQSLLEDNIFIGQYWAQQAFPELFPSAKEKSPPPQLLHSRTEASPLATMAPLYSSLRAMADMEKYSDLTITCQGRVFHVHRIILCSQSKFFEKACGGPFKEASTNTIDLPEDDPDLIQKLLDFAYTGDYNTSAVPIVEEDDPSQIDTSMIPEEDDYHTNSSDRHYNAIGEPQTTDNTCAVLFSEAKIYIMADKFIVPALKTMSIDRFKKAADRANSLDSWHSRGFPAVVEEVYSCTTRSDLALKEILCHLLITKRTDKELWSSMQPVIRRYGDFAAGVLNYWNYHTTASNTFGSYKAPTAEEWAQRETQFMSIDG</sequence>
<evidence type="ECO:0000313" key="3">
    <source>
        <dbReference type="EnsemblFungi" id="EJT69101"/>
    </source>
</evidence>
<dbReference type="SUPFAM" id="SSF54695">
    <property type="entry name" value="POZ domain"/>
    <property type="match status" value="1"/>
</dbReference>
<dbReference type="HOGENOM" id="CLU_752358_0_0_1"/>
<dbReference type="CDD" id="cd18186">
    <property type="entry name" value="BTB_POZ_ZBTB_KLHL-like"/>
    <property type="match status" value="1"/>
</dbReference>
<feature type="domain" description="BTB" evidence="1">
    <location>
        <begin position="119"/>
        <end position="186"/>
    </location>
</feature>
<dbReference type="Proteomes" id="UP000006039">
    <property type="component" value="Unassembled WGS sequence"/>
</dbReference>
<evidence type="ECO:0000313" key="4">
    <source>
        <dbReference type="Proteomes" id="UP000006039"/>
    </source>
</evidence>
<reference evidence="3" key="4">
    <citation type="journal article" date="2015" name="G3 (Bethesda)">
        <title>Genome sequences of three phytopathogenic species of the Magnaporthaceae family of fungi.</title>
        <authorList>
            <person name="Okagaki L.H."/>
            <person name="Nunes C.C."/>
            <person name="Sailsbery J."/>
            <person name="Clay B."/>
            <person name="Brown D."/>
            <person name="John T."/>
            <person name="Oh Y."/>
            <person name="Young N."/>
            <person name="Fitzgerald M."/>
            <person name="Haas B.J."/>
            <person name="Zeng Q."/>
            <person name="Young S."/>
            <person name="Adiconis X."/>
            <person name="Fan L."/>
            <person name="Levin J.Z."/>
            <person name="Mitchell T.K."/>
            <person name="Okubara P.A."/>
            <person name="Farman M.L."/>
            <person name="Kohn L.M."/>
            <person name="Birren B."/>
            <person name="Ma L.-J."/>
            <person name="Dean R.A."/>
        </authorList>
    </citation>
    <scope>NUCLEOTIDE SEQUENCE</scope>
    <source>
        <strain evidence="3">R3-111a-1</strain>
    </source>
</reference>
<dbReference type="PANTHER" id="PTHR47843:SF5">
    <property type="entry name" value="BTB_POZ DOMAIN PROTEIN"/>
    <property type="match status" value="1"/>
</dbReference>
<dbReference type="SMART" id="SM00225">
    <property type="entry name" value="BTB"/>
    <property type="match status" value="1"/>
</dbReference>
<keyword evidence="4" id="KW-1185">Reference proteome</keyword>
<reference evidence="2" key="3">
    <citation type="submission" date="2010-09" db="EMBL/GenBank/DDBJ databases">
        <title>Annotation of Gaeumannomyces graminis var. tritici R3-111a-1.</title>
        <authorList>
            <consortium name="The Broad Institute Genome Sequencing Platform"/>
            <person name="Ma L.-J."/>
            <person name="Dead R."/>
            <person name="Young S.K."/>
            <person name="Zeng Q."/>
            <person name="Gargeya S."/>
            <person name="Fitzgerald M."/>
            <person name="Haas B."/>
            <person name="Abouelleil A."/>
            <person name="Alvarado L."/>
            <person name="Arachchi H.M."/>
            <person name="Berlin A."/>
            <person name="Brown A."/>
            <person name="Chapman S.B."/>
            <person name="Chen Z."/>
            <person name="Dunbar C."/>
            <person name="Freedman E."/>
            <person name="Gearin G."/>
            <person name="Gellesch M."/>
            <person name="Goldberg J."/>
            <person name="Griggs A."/>
            <person name="Gujja S."/>
            <person name="Heiman D."/>
            <person name="Howarth C."/>
            <person name="Larson L."/>
            <person name="Lui A."/>
            <person name="MacDonald P.J.P."/>
            <person name="Mehta T."/>
            <person name="Montmayeur A."/>
            <person name="Murphy C."/>
            <person name="Neiman D."/>
            <person name="Pearson M."/>
            <person name="Priest M."/>
            <person name="Roberts A."/>
            <person name="Saif S."/>
            <person name="Shea T."/>
            <person name="Shenoy N."/>
            <person name="Sisk P."/>
            <person name="Stolte C."/>
            <person name="Sykes S."/>
            <person name="Yandava C."/>
            <person name="Wortman J."/>
            <person name="Nusbaum C."/>
            <person name="Birren B."/>
        </authorList>
    </citation>
    <scope>NUCLEOTIDE SEQUENCE</scope>
    <source>
        <strain evidence="2">R3-111a-1</strain>
    </source>
</reference>
<protein>
    <recommendedName>
        <fullName evidence="1">BTB domain-containing protein</fullName>
    </recommendedName>
</protein>
<evidence type="ECO:0000313" key="2">
    <source>
        <dbReference type="EMBL" id="EJT69101.1"/>
    </source>
</evidence>
<dbReference type="InterPro" id="IPR011333">
    <property type="entry name" value="SKP1/BTB/POZ_sf"/>
</dbReference>
<evidence type="ECO:0000259" key="1">
    <source>
        <dbReference type="PROSITE" id="PS50097"/>
    </source>
</evidence>
<organism evidence="2">
    <name type="scientific">Gaeumannomyces tritici (strain R3-111a-1)</name>
    <name type="common">Wheat and barley take-all root rot fungus</name>
    <name type="synonym">Gaeumannomyces graminis var. tritici</name>
    <dbReference type="NCBI Taxonomy" id="644352"/>
    <lineage>
        <taxon>Eukaryota</taxon>
        <taxon>Fungi</taxon>
        <taxon>Dikarya</taxon>
        <taxon>Ascomycota</taxon>
        <taxon>Pezizomycotina</taxon>
        <taxon>Sordariomycetes</taxon>
        <taxon>Sordariomycetidae</taxon>
        <taxon>Magnaporthales</taxon>
        <taxon>Magnaporthaceae</taxon>
        <taxon>Gaeumannomyces</taxon>
    </lineage>
</organism>
<proteinExistence type="predicted"/>
<dbReference type="GeneID" id="20353827"/>
<reference evidence="2" key="2">
    <citation type="submission" date="2010-07" db="EMBL/GenBank/DDBJ databases">
        <authorList>
            <consortium name="The Broad Institute Genome Sequencing Platform"/>
            <consortium name="Broad Institute Genome Sequencing Center for Infectious Disease"/>
            <person name="Ma L.-J."/>
            <person name="Dead R."/>
            <person name="Young S."/>
            <person name="Zeng Q."/>
            <person name="Koehrsen M."/>
            <person name="Alvarado L."/>
            <person name="Berlin A."/>
            <person name="Chapman S.B."/>
            <person name="Chen Z."/>
            <person name="Freedman E."/>
            <person name="Gellesch M."/>
            <person name="Goldberg J."/>
            <person name="Griggs A."/>
            <person name="Gujja S."/>
            <person name="Heilman E.R."/>
            <person name="Heiman D."/>
            <person name="Hepburn T."/>
            <person name="Howarth C."/>
            <person name="Jen D."/>
            <person name="Larson L."/>
            <person name="Mehta T."/>
            <person name="Neiman D."/>
            <person name="Pearson M."/>
            <person name="Roberts A."/>
            <person name="Saif S."/>
            <person name="Shea T."/>
            <person name="Shenoy N."/>
            <person name="Sisk P."/>
            <person name="Stolte C."/>
            <person name="Sykes S."/>
            <person name="Walk T."/>
            <person name="White J."/>
            <person name="Yandava C."/>
            <person name="Haas B."/>
            <person name="Nusbaum C."/>
            <person name="Birren B."/>
        </authorList>
    </citation>
    <scope>NUCLEOTIDE SEQUENCE</scope>
    <source>
        <strain evidence="2">R3-111a-1</strain>
    </source>
</reference>
<dbReference type="EMBL" id="GL385406">
    <property type="protein sequence ID" value="EJT69101.1"/>
    <property type="molecule type" value="Genomic_DNA"/>
</dbReference>
<dbReference type="VEuPathDB" id="FungiDB:GGTG_13369"/>
<dbReference type="AlphaFoldDB" id="J3PIP0"/>
<dbReference type="PROSITE" id="PS50097">
    <property type="entry name" value="BTB"/>
    <property type="match status" value="1"/>
</dbReference>
<dbReference type="EnsemblFungi" id="EJT69101">
    <property type="protein sequence ID" value="EJT69101"/>
    <property type="gene ID" value="GGTG_13369"/>
</dbReference>
<gene>
    <name evidence="3" type="primary">20353827</name>
    <name evidence="2" type="ORF">GGTG_13369</name>
</gene>
<dbReference type="Gene3D" id="3.30.710.10">
    <property type="entry name" value="Potassium Channel Kv1.1, Chain A"/>
    <property type="match status" value="1"/>
</dbReference>
<dbReference type="eggNOG" id="ENOG502SQDU">
    <property type="taxonomic scope" value="Eukaryota"/>
</dbReference>
<dbReference type="OrthoDB" id="6359816at2759"/>
<name>J3PIP0_GAET3</name>
<dbReference type="RefSeq" id="XP_009229539.1">
    <property type="nucleotide sequence ID" value="XM_009231275.1"/>
</dbReference>